<keyword evidence="2" id="KW-1185">Reference proteome</keyword>
<dbReference type="AlphaFoldDB" id="A0A557SSY0"/>
<accession>A0A557SSY0</accession>
<name>A0A557SSY0_9ARCH</name>
<proteinExistence type="predicted"/>
<dbReference type="EMBL" id="VOAH01000013">
    <property type="protein sequence ID" value="TVP39702.1"/>
    <property type="molecule type" value="Genomic_DNA"/>
</dbReference>
<sequence>MKNNSPKSSLLLIQPYMENFQKNFAEVKNKSSAYLNNNTEKDFLI</sequence>
<evidence type="ECO:0000313" key="1">
    <source>
        <dbReference type="EMBL" id="TVP39702.1"/>
    </source>
</evidence>
<organism evidence="1 2">
    <name type="scientific">Candidatus Nitrosocosmicus arcticus</name>
    <dbReference type="NCBI Taxonomy" id="2035267"/>
    <lineage>
        <taxon>Archaea</taxon>
        <taxon>Nitrososphaerota</taxon>
        <taxon>Nitrososphaeria</taxon>
        <taxon>Nitrososphaerales</taxon>
        <taxon>Nitrososphaeraceae</taxon>
        <taxon>Candidatus Nitrosocosmicus</taxon>
    </lineage>
</organism>
<reference evidence="1 2" key="1">
    <citation type="journal article" date="2019" name="Front. Microbiol.">
        <title>Ammonia Oxidation by the Arctic Terrestrial Thaumarchaeote Candidatus Nitrosocosmicus arcticus Is Stimulated by Increasing Temperatures.</title>
        <authorList>
            <person name="Alves R.J.E."/>
            <person name="Kerou M."/>
            <person name="Zappe A."/>
            <person name="Bittner R."/>
            <person name="Abby S.S."/>
            <person name="Schmidt H.A."/>
            <person name="Pfeifer K."/>
            <person name="Schleper C."/>
        </authorList>
    </citation>
    <scope>NUCLEOTIDE SEQUENCE [LARGE SCALE GENOMIC DNA]</scope>
    <source>
        <strain evidence="1 2">Kfb</strain>
    </source>
</reference>
<evidence type="ECO:0000313" key="2">
    <source>
        <dbReference type="Proteomes" id="UP000315289"/>
    </source>
</evidence>
<gene>
    <name evidence="1" type="ORF">NARC_130041</name>
</gene>
<dbReference type="Proteomes" id="UP000315289">
    <property type="component" value="Unassembled WGS sequence"/>
</dbReference>
<protein>
    <submittedName>
        <fullName evidence="1">Uncharacterized protein</fullName>
    </submittedName>
</protein>
<comment type="caution">
    <text evidence="1">The sequence shown here is derived from an EMBL/GenBank/DDBJ whole genome shotgun (WGS) entry which is preliminary data.</text>
</comment>